<evidence type="ECO:0000256" key="7">
    <source>
        <dbReference type="ARBA" id="ARBA00023277"/>
    </source>
</evidence>
<evidence type="ECO:0000256" key="6">
    <source>
        <dbReference type="ARBA" id="ARBA00023253"/>
    </source>
</evidence>
<keyword evidence="5" id="KW-0256">Endoplasmic reticulum</keyword>
<dbReference type="PANTHER" id="PTHR13398:SF0">
    <property type="entry name" value="GDP-FUCOSE PROTEIN O-FUCOSYLTRANSFERASE 2"/>
    <property type="match status" value="1"/>
</dbReference>
<dbReference type="Gene3D" id="3.40.50.11340">
    <property type="match status" value="1"/>
</dbReference>
<evidence type="ECO:0000256" key="12">
    <source>
        <dbReference type="ARBA" id="ARBA00048647"/>
    </source>
</evidence>
<organism evidence="13 14">
    <name type="scientific">Necator americanus</name>
    <name type="common">Human hookworm</name>
    <dbReference type="NCBI Taxonomy" id="51031"/>
    <lineage>
        <taxon>Eukaryota</taxon>
        <taxon>Metazoa</taxon>
        <taxon>Ecdysozoa</taxon>
        <taxon>Nematoda</taxon>
        <taxon>Chromadorea</taxon>
        <taxon>Rhabditida</taxon>
        <taxon>Rhabditina</taxon>
        <taxon>Rhabditomorpha</taxon>
        <taxon>Strongyloidea</taxon>
        <taxon>Ancylostomatidae</taxon>
        <taxon>Bunostominae</taxon>
        <taxon>Necator</taxon>
    </lineage>
</organism>
<dbReference type="Pfam" id="PF10250">
    <property type="entry name" value="O-FucT"/>
    <property type="match status" value="1"/>
</dbReference>
<comment type="caution">
    <text evidence="13">The sequence shown here is derived from an EMBL/GenBank/DDBJ whole genome shotgun (WGS) entry which is preliminary data.</text>
</comment>
<sequence length="404" mass="47526">MNLFLCNRDTVSIVDDTKYSVARDTRFLIYDVNHGEGFNLRRDVYMRIANTVRLLREAGEPFVLVLPPWGALYHWQRQEVKLKWSVFFDVENLNEFVPVMEFETFVQEQGNIVEQVVYLQPYKEGWSGEYVLKYDHRDCIDGSRFYKFENNAWRGWFFSYENIRAKKFECLSLQGDSDTLKKVILEEYPGRASIFIDRAETILHQHYGDVHYWEARRSMRYARYLIEAGNLFRMTELSSSDEKDRTELPSSFRDERPRRDALGGDYVCAHWRRKDFLRAHGKELPSIKETARKLNELCTQTGVSRLFLATDASTSEIEQLSSLLRFPVVRFRSDELADGAVAIVDQWICAHARFFIGSHASTFSYRIQEDREILGFLPKTTFNRFCPDQVSDCEQPAKWTILYA</sequence>
<reference evidence="13 14" key="1">
    <citation type="submission" date="2023-08" db="EMBL/GenBank/DDBJ databases">
        <title>A Necator americanus chromosomal reference genome.</title>
        <authorList>
            <person name="Ilik V."/>
            <person name="Petrzelkova K.J."/>
            <person name="Pardy F."/>
            <person name="Fuh T."/>
            <person name="Niatou-Singa F.S."/>
            <person name="Gouil Q."/>
            <person name="Baker L."/>
            <person name="Ritchie M.E."/>
            <person name="Jex A.R."/>
            <person name="Gazzola D."/>
            <person name="Li H."/>
            <person name="Toshio Fujiwara R."/>
            <person name="Zhan B."/>
            <person name="Aroian R.V."/>
            <person name="Pafco B."/>
            <person name="Schwarz E.M."/>
        </authorList>
    </citation>
    <scope>NUCLEOTIDE SEQUENCE [LARGE SCALE GENOMIC DNA]</scope>
    <source>
        <strain evidence="13 14">Aroian</strain>
        <tissue evidence="13">Whole animal</tissue>
    </source>
</reference>
<comment type="pathway">
    <text evidence="2">Protein modification; protein glycosylation.</text>
</comment>
<dbReference type="CDD" id="cd11298">
    <property type="entry name" value="O-FucT-2"/>
    <property type="match status" value="1"/>
</dbReference>
<proteinExistence type="inferred from homology"/>
<evidence type="ECO:0000256" key="3">
    <source>
        <dbReference type="ARBA" id="ARBA00012196"/>
    </source>
</evidence>
<evidence type="ECO:0000313" key="13">
    <source>
        <dbReference type="EMBL" id="KAK6742628.1"/>
    </source>
</evidence>
<comment type="subcellular location">
    <subcellularLocation>
        <location evidence="1">Endoplasmic reticulum</location>
    </subcellularLocation>
</comment>
<dbReference type="Proteomes" id="UP001303046">
    <property type="component" value="Unassembled WGS sequence"/>
</dbReference>
<protein>
    <recommendedName>
        <fullName evidence="9">GDP-fucose protein O-fucosyltransferase 2</fullName>
        <ecNumber evidence="3">2.4.1.221</ecNumber>
    </recommendedName>
    <alternativeName>
        <fullName evidence="10">Peptide-O-fucosyltransferase 2</fullName>
    </alternativeName>
</protein>
<evidence type="ECO:0000256" key="8">
    <source>
        <dbReference type="ARBA" id="ARBA00025803"/>
    </source>
</evidence>
<comment type="catalytic activity">
    <reaction evidence="11">
        <text>L-threonyl-[protein] + GDP-beta-L-fucose = 3-O-(alpha-L-fucosyl)-L-threonyl-[protein] + GDP + H(+)</text>
        <dbReference type="Rhea" id="RHEA:70491"/>
        <dbReference type="Rhea" id="RHEA-COMP:11060"/>
        <dbReference type="Rhea" id="RHEA-COMP:17915"/>
        <dbReference type="ChEBI" id="CHEBI:15378"/>
        <dbReference type="ChEBI" id="CHEBI:30013"/>
        <dbReference type="ChEBI" id="CHEBI:57273"/>
        <dbReference type="ChEBI" id="CHEBI:58189"/>
        <dbReference type="ChEBI" id="CHEBI:189631"/>
        <dbReference type="EC" id="2.4.1.221"/>
    </reaction>
    <physiologicalReaction direction="left-to-right" evidence="11">
        <dbReference type="Rhea" id="RHEA:70492"/>
    </physiologicalReaction>
</comment>
<evidence type="ECO:0000256" key="4">
    <source>
        <dbReference type="ARBA" id="ARBA00022679"/>
    </source>
</evidence>
<dbReference type="InterPro" id="IPR045130">
    <property type="entry name" value="OFUT2-like"/>
</dbReference>
<comment type="similarity">
    <text evidence="8">Belongs to the glycosyltransferase 68 family.</text>
</comment>
<evidence type="ECO:0000256" key="11">
    <source>
        <dbReference type="ARBA" id="ARBA00047273"/>
    </source>
</evidence>
<keyword evidence="6" id="KW-0294">Fucose metabolism</keyword>
<name>A0ABR1CY95_NECAM</name>
<dbReference type="PANTHER" id="PTHR13398">
    <property type="entry name" value="GDP-FUCOSE PROTEIN O-FUCOSYLTRANSFERASE 2"/>
    <property type="match status" value="1"/>
</dbReference>
<gene>
    <name evidence="13" type="primary">Necator_chrIII.g10860</name>
    <name evidence="13" type="ORF">RB195_010095</name>
</gene>
<keyword evidence="14" id="KW-1185">Reference proteome</keyword>
<evidence type="ECO:0000256" key="5">
    <source>
        <dbReference type="ARBA" id="ARBA00022824"/>
    </source>
</evidence>
<keyword evidence="4" id="KW-0808">Transferase</keyword>
<comment type="catalytic activity">
    <reaction evidence="12">
        <text>L-seryl-[protein] + GDP-beta-L-fucose = 3-O-(alpha-L-fucosyl)-L-seryl-[protein] + GDP + H(+)</text>
        <dbReference type="Rhea" id="RHEA:63644"/>
        <dbReference type="Rhea" id="RHEA-COMP:9863"/>
        <dbReference type="Rhea" id="RHEA-COMP:17914"/>
        <dbReference type="ChEBI" id="CHEBI:15378"/>
        <dbReference type="ChEBI" id="CHEBI:29999"/>
        <dbReference type="ChEBI" id="CHEBI:57273"/>
        <dbReference type="ChEBI" id="CHEBI:58189"/>
        <dbReference type="ChEBI" id="CHEBI:189632"/>
        <dbReference type="EC" id="2.4.1.221"/>
    </reaction>
    <physiologicalReaction direction="left-to-right" evidence="12">
        <dbReference type="Rhea" id="RHEA:63645"/>
    </physiologicalReaction>
</comment>
<dbReference type="EC" id="2.4.1.221" evidence="3"/>
<evidence type="ECO:0000256" key="9">
    <source>
        <dbReference type="ARBA" id="ARBA00026232"/>
    </source>
</evidence>
<dbReference type="EMBL" id="JAVFWL010000003">
    <property type="protein sequence ID" value="KAK6742628.1"/>
    <property type="molecule type" value="Genomic_DNA"/>
</dbReference>
<evidence type="ECO:0000256" key="2">
    <source>
        <dbReference type="ARBA" id="ARBA00004922"/>
    </source>
</evidence>
<evidence type="ECO:0000313" key="14">
    <source>
        <dbReference type="Proteomes" id="UP001303046"/>
    </source>
</evidence>
<keyword evidence="7" id="KW-0119">Carbohydrate metabolism</keyword>
<evidence type="ECO:0000256" key="10">
    <source>
        <dbReference type="ARBA" id="ARBA00033083"/>
    </source>
</evidence>
<dbReference type="Gene3D" id="3.40.50.11350">
    <property type="match status" value="1"/>
</dbReference>
<dbReference type="InterPro" id="IPR019378">
    <property type="entry name" value="GDP-Fuc_O-FucTrfase"/>
</dbReference>
<evidence type="ECO:0000256" key="1">
    <source>
        <dbReference type="ARBA" id="ARBA00004240"/>
    </source>
</evidence>
<accession>A0ABR1CY95</accession>